<dbReference type="PROSITE" id="PS51755">
    <property type="entry name" value="OMPR_PHOB"/>
    <property type="match status" value="1"/>
</dbReference>
<dbReference type="PANTHER" id="PTHR48111">
    <property type="entry name" value="REGULATOR OF RPOS"/>
    <property type="match status" value="1"/>
</dbReference>
<reference evidence="10 11" key="1">
    <citation type="submission" date="2020-08" db="EMBL/GenBank/DDBJ databases">
        <title>Genomic Encyclopedia of Type Strains, Phase III (KMG-III): the genomes of soil and plant-associated and newly described type strains.</title>
        <authorList>
            <person name="Whitman W."/>
        </authorList>
    </citation>
    <scope>NUCLEOTIDE SEQUENCE [LARGE SCALE GENOMIC DNA]</scope>
    <source>
        <strain evidence="10 11">CECT 8075</strain>
    </source>
</reference>
<feature type="DNA-binding region" description="OmpR/PhoB-type" evidence="7">
    <location>
        <begin position="123"/>
        <end position="217"/>
    </location>
</feature>
<dbReference type="GO" id="GO:0032993">
    <property type="term" value="C:protein-DNA complex"/>
    <property type="evidence" value="ECO:0007669"/>
    <property type="project" value="TreeGrafter"/>
</dbReference>
<dbReference type="SUPFAM" id="SSF52172">
    <property type="entry name" value="CheY-like"/>
    <property type="match status" value="1"/>
</dbReference>
<keyword evidence="1 6" id="KW-0597">Phosphoprotein</keyword>
<dbReference type="Gene3D" id="3.40.50.2300">
    <property type="match status" value="1"/>
</dbReference>
<organism evidence="10 11">
    <name type="scientific">Aporhodopirellula rubra</name>
    <dbReference type="NCBI Taxonomy" id="980271"/>
    <lineage>
        <taxon>Bacteria</taxon>
        <taxon>Pseudomonadati</taxon>
        <taxon>Planctomycetota</taxon>
        <taxon>Planctomycetia</taxon>
        <taxon>Pirellulales</taxon>
        <taxon>Pirellulaceae</taxon>
        <taxon>Aporhodopirellula</taxon>
    </lineage>
</organism>
<dbReference type="EMBL" id="JACHXU010000018">
    <property type="protein sequence ID" value="MBB3208794.1"/>
    <property type="molecule type" value="Genomic_DNA"/>
</dbReference>
<evidence type="ECO:0000259" key="8">
    <source>
        <dbReference type="PROSITE" id="PS50110"/>
    </source>
</evidence>
<dbReference type="PROSITE" id="PS50110">
    <property type="entry name" value="RESPONSE_REGULATORY"/>
    <property type="match status" value="1"/>
</dbReference>
<dbReference type="InterPro" id="IPR011006">
    <property type="entry name" value="CheY-like_superfamily"/>
</dbReference>
<keyword evidence="4 7" id="KW-0238">DNA-binding</keyword>
<dbReference type="AlphaFoldDB" id="A0A7W5H7V7"/>
<keyword evidence="5" id="KW-0804">Transcription</keyword>
<sequence length="217" mass="24339">MRVLVVEDDPDLLAGLTQALREEGYAVDHTSEGDEALAQALAWPYDAIVLDIMLPNLSGLEILRELRRKQSTPVLFLTALDSIDDRVSGLDLGADDYLVKPFDLAELLARLRAVIRRGHEVADPIIRFGDLAINTSARLVTKGDAPIELTAREYALVELLAMKRGRLVTRTFIYDHLFDENHDSMSNLVDVYISRIRSKLGKEFVKTRRGEGYFVGN</sequence>
<evidence type="ECO:0000256" key="6">
    <source>
        <dbReference type="PROSITE-ProRule" id="PRU00169"/>
    </source>
</evidence>
<name>A0A7W5H7V7_9BACT</name>
<dbReference type="GO" id="GO:0000976">
    <property type="term" value="F:transcription cis-regulatory region binding"/>
    <property type="evidence" value="ECO:0007669"/>
    <property type="project" value="TreeGrafter"/>
</dbReference>
<dbReference type="CDD" id="cd00383">
    <property type="entry name" value="trans_reg_C"/>
    <property type="match status" value="1"/>
</dbReference>
<evidence type="ECO:0000256" key="7">
    <source>
        <dbReference type="PROSITE-ProRule" id="PRU01091"/>
    </source>
</evidence>
<dbReference type="GO" id="GO:0006355">
    <property type="term" value="P:regulation of DNA-templated transcription"/>
    <property type="evidence" value="ECO:0007669"/>
    <property type="project" value="InterPro"/>
</dbReference>
<dbReference type="RefSeq" id="WP_184306951.1">
    <property type="nucleotide sequence ID" value="NZ_JACHXU010000018.1"/>
</dbReference>
<dbReference type="InterPro" id="IPR001789">
    <property type="entry name" value="Sig_transdc_resp-reg_receiver"/>
</dbReference>
<dbReference type="InterPro" id="IPR036388">
    <property type="entry name" value="WH-like_DNA-bd_sf"/>
</dbReference>
<evidence type="ECO:0000256" key="3">
    <source>
        <dbReference type="ARBA" id="ARBA00023015"/>
    </source>
</evidence>
<evidence type="ECO:0000313" key="11">
    <source>
        <dbReference type="Proteomes" id="UP000536179"/>
    </source>
</evidence>
<dbReference type="GO" id="GO:0005829">
    <property type="term" value="C:cytosol"/>
    <property type="evidence" value="ECO:0007669"/>
    <property type="project" value="TreeGrafter"/>
</dbReference>
<evidence type="ECO:0000256" key="1">
    <source>
        <dbReference type="ARBA" id="ARBA00022553"/>
    </source>
</evidence>
<feature type="domain" description="Response regulatory" evidence="8">
    <location>
        <begin position="2"/>
        <end position="115"/>
    </location>
</feature>
<protein>
    <submittedName>
        <fullName evidence="10">Two-component system OmpR family response regulator</fullName>
    </submittedName>
</protein>
<dbReference type="Gene3D" id="1.10.10.10">
    <property type="entry name" value="Winged helix-like DNA-binding domain superfamily/Winged helix DNA-binding domain"/>
    <property type="match status" value="1"/>
</dbReference>
<keyword evidence="11" id="KW-1185">Reference proteome</keyword>
<feature type="domain" description="OmpR/PhoB-type" evidence="9">
    <location>
        <begin position="123"/>
        <end position="217"/>
    </location>
</feature>
<dbReference type="Proteomes" id="UP000536179">
    <property type="component" value="Unassembled WGS sequence"/>
</dbReference>
<dbReference type="FunFam" id="3.40.50.2300:FF:000001">
    <property type="entry name" value="DNA-binding response regulator PhoB"/>
    <property type="match status" value="1"/>
</dbReference>
<dbReference type="InterPro" id="IPR001867">
    <property type="entry name" value="OmpR/PhoB-type_DNA-bd"/>
</dbReference>
<dbReference type="SMART" id="SM00448">
    <property type="entry name" value="REC"/>
    <property type="match status" value="1"/>
</dbReference>
<proteinExistence type="predicted"/>
<keyword evidence="3" id="KW-0805">Transcription regulation</keyword>
<feature type="modified residue" description="4-aspartylphosphate" evidence="6">
    <location>
        <position position="51"/>
    </location>
</feature>
<dbReference type="SMART" id="SM00862">
    <property type="entry name" value="Trans_reg_C"/>
    <property type="match status" value="1"/>
</dbReference>
<evidence type="ECO:0000313" key="10">
    <source>
        <dbReference type="EMBL" id="MBB3208794.1"/>
    </source>
</evidence>
<evidence type="ECO:0000259" key="9">
    <source>
        <dbReference type="PROSITE" id="PS51755"/>
    </source>
</evidence>
<dbReference type="GO" id="GO:0000156">
    <property type="term" value="F:phosphorelay response regulator activity"/>
    <property type="evidence" value="ECO:0007669"/>
    <property type="project" value="TreeGrafter"/>
</dbReference>
<dbReference type="InterPro" id="IPR039420">
    <property type="entry name" value="WalR-like"/>
</dbReference>
<accession>A0A7W5H7V7</accession>
<evidence type="ECO:0000256" key="5">
    <source>
        <dbReference type="ARBA" id="ARBA00023163"/>
    </source>
</evidence>
<dbReference type="Gene3D" id="6.10.250.690">
    <property type="match status" value="1"/>
</dbReference>
<gene>
    <name evidence="10" type="ORF">FHS27_004627</name>
</gene>
<dbReference type="Pfam" id="PF00072">
    <property type="entry name" value="Response_reg"/>
    <property type="match status" value="1"/>
</dbReference>
<dbReference type="Pfam" id="PF00486">
    <property type="entry name" value="Trans_reg_C"/>
    <property type="match status" value="1"/>
</dbReference>
<dbReference type="PANTHER" id="PTHR48111:SF1">
    <property type="entry name" value="TWO-COMPONENT RESPONSE REGULATOR ORR33"/>
    <property type="match status" value="1"/>
</dbReference>
<keyword evidence="2" id="KW-0902">Two-component regulatory system</keyword>
<evidence type="ECO:0000256" key="2">
    <source>
        <dbReference type="ARBA" id="ARBA00023012"/>
    </source>
</evidence>
<comment type="caution">
    <text evidence="10">The sequence shown here is derived from an EMBL/GenBank/DDBJ whole genome shotgun (WGS) entry which is preliminary data.</text>
</comment>
<evidence type="ECO:0000256" key="4">
    <source>
        <dbReference type="ARBA" id="ARBA00023125"/>
    </source>
</evidence>